<keyword evidence="2" id="KW-1185">Reference proteome</keyword>
<proteinExistence type="predicted"/>
<dbReference type="Proteomes" id="UP000789920">
    <property type="component" value="Unassembled WGS sequence"/>
</dbReference>
<protein>
    <submittedName>
        <fullName evidence="1">16454_t:CDS:1</fullName>
    </submittedName>
</protein>
<name>A0ACA9K7S0_9GLOM</name>
<dbReference type="EMBL" id="CAJVQC010000022">
    <property type="protein sequence ID" value="CAG8457931.1"/>
    <property type="molecule type" value="Genomic_DNA"/>
</dbReference>
<organism evidence="1 2">
    <name type="scientific">Racocetra persica</name>
    <dbReference type="NCBI Taxonomy" id="160502"/>
    <lineage>
        <taxon>Eukaryota</taxon>
        <taxon>Fungi</taxon>
        <taxon>Fungi incertae sedis</taxon>
        <taxon>Mucoromycota</taxon>
        <taxon>Glomeromycotina</taxon>
        <taxon>Glomeromycetes</taxon>
        <taxon>Diversisporales</taxon>
        <taxon>Gigasporaceae</taxon>
        <taxon>Racocetra</taxon>
    </lineage>
</organism>
<evidence type="ECO:0000313" key="1">
    <source>
        <dbReference type="EMBL" id="CAG8457931.1"/>
    </source>
</evidence>
<reference evidence="1" key="1">
    <citation type="submission" date="2021-06" db="EMBL/GenBank/DDBJ databases">
        <authorList>
            <person name="Kallberg Y."/>
            <person name="Tangrot J."/>
            <person name="Rosling A."/>
        </authorList>
    </citation>
    <scope>NUCLEOTIDE SEQUENCE</scope>
    <source>
        <strain evidence="1">MA461A</strain>
    </source>
</reference>
<accession>A0ACA9K7S0</accession>
<sequence>MGNLRISIFPNDFLNGSFLFGNTPKLMKRNWKSVVAINFVMSNADGK</sequence>
<gene>
    <name evidence="1" type="ORF">RPERSI_LOCUS28</name>
</gene>
<evidence type="ECO:0000313" key="2">
    <source>
        <dbReference type="Proteomes" id="UP000789920"/>
    </source>
</evidence>
<comment type="caution">
    <text evidence="1">The sequence shown here is derived from an EMBL/GenBank/DDBJ whole genome shotgun (WGS) entry which is preliminary data.</text>
</comment>